<dbReference type="GO" id="GO:0016747">
    <property type="term" value="F:acyltransferase activity, transferring groups other than amino-acyl groups"/>
    <property type="evidence" value="ECO:0007669"/>
    <property type="project" value="InterPro"/>
</dbReference>
<keyword evidence="4" id="KW-1185">Reference proteome</keyword>
<reference evidence="4" key="1">
    <citation type="submission" date="2016-07" db="EMBL/GenBank/DDBJ databases">
        <authorList>
            <person name="Florea S."/>
            <person name="Webb J.S."/>
            <person name="Jaromczyk J."/>
            <person name="Schardl C.L."/>
        </authorList>
    </citation>
    <scope>NUCLEOTIDE SEQUENCE [LARGE SCALE GENOMIC DNA]</scope>
    <source>
        <strain evidence="4">IPBSL-7</strain>
    </source>
</reference>
<dbReference type="PANTHER" id="PTHR43420">
    <property type="entry name" value="ACETYLTRANSFERASE"/>
    <property type="match status" value="1"/>
</dbReference>
<dbReference type="CDD" id="cd04301">
    <property type="entry name" value="NAT_SF"/>
    <property type="match status" value="1"/>
</dbReference>
<proteinExistence type="predicted"/>
<evidence type="ECO:0000313" key="4">
    <source>
        <dbReference type="Proteomes" id="UP000093501"/>
    </source>
</evidence>
<dbReference type="InterPro" id="IPR000182">
    <property type="entry name" value="GNAT_dom"/>
</dbReference>
<dbReference type="Proteomes" id="UP000093501">
    <property type="component" value="Unassembled WGS sequence"/>
</dbReference>
<dbReference type="RefSeq" id="WP_068752251.1">
    <property type="nucleotide sequence ID" value="NZ_LR214441.1"/>
</dbReference>
<dbReference type="PROSITE" id="PS51186">
    <property type="entry name" value="GNAT"/>
    <property type="match status" value="1"/>
</dbReference>
<dbReference type="InterPro" id="IPR050680">
    <property type="entry name" value="YpeA/RimI_acetyltransf"/>
</dbReference>
<dbReference type="InterPro" id="IPR016181">
    <property type="entry name" value="Acyl_CoA_acyltransferase"/>
</dbReference>
<dbReference type="Gene3D" id="3.40.630.30">
    <property type="match status" value="1"/>
</dbReference>
<sequence length="168" mass="18843">MTGSFSVRELRSDDRSLLLAATLGNLNWQEARFTEQEILERSEFRHYLDVRFDRGDFGWVAEDDGVAVGAAWALFLPHDDAGYGFVDERTPEVSVWVSAGHRRMGIGRALLQRLRATASSRQIATLSLSVEPDNHARNLYLSEGYIPVAGREDDGVMVKHSHTCEAHI</sequence>
<accession>A0A1C0AIG1</accession>
<protein>
    <submittedName>
        <fullName evidence="3">Uncharacterized protein</fullName>
    </submittedName>
</protein>
<keyword evidence="2" id="KW-0012">Acyltransferase</keyword>
<comment type="caution">
    <text evidence="3">The sequence shown here is derived from an EMBL/GenBank/DDBJ whole genome shotgun (WGS) entry which is preliminary data.</text>
</comment>
<organism evidence="3 4">
    <name type="scientific">Tessaracoccus lapidicaptus</name>
    <dbReference type="NCBI Taxonomy" id="1427523"/>
    <lineage>
        <taxon>Bacteria</taxon>
        <taxon>Bacillati</taxon>
        <taxon>Actinomycetota</taxon>
        <taxon>Actinomycetes</taxon>
        <taxon>Propionibacteriales</taxon>
        <taxon>Propionibacteriaceae</taxon>
        <taxon>Tessaracoccus</taxon>
    </lineage>
</organism>
<keyword evidence="1" id="KW-0808">Transferase</keyword>
<dbReference type="PANTHER" id="PTHR43420:SF12">
    <property type="entry name" value="N-ACETYLTRANSFERASE DOMAIN-CONTAINING PROTEIN"/>
    <property type="match status" value="1"/>
</dbReference>
<dbReference type="Pfam" id="PF00583">
    <property type="entry name" value="Acetyltransf_1"/>
    <property type="match status" value="1"/>
</dbReference>
<evidence type="ECO:0000313" key="3">
    <source>
        <dbReference type="EMBL" id="OCL31902.1"/>
    </source>
</evidence>
<name>A0A1C0AIG1_9ACTN</name>
<evidence type="ECO:0000256" key="2">
    <source>
        <dbReference type="ARBA" id="ARBA00023315"/>
    </source>
</evidence>
<dbReference type="AlphaFoldDB" id="A0A1C0AIG1"/>
<dbReference type="EMBL" id="MBQD01000024">
    <property type="protein sequence ID" value="OCL31902.1"/>
    <property type="molecule type" value="Genomic_DNA"/>
</dbReference>
<gene>
    <name evidence="3" type="ORF">BCR15_07540</name>
</gene>
<dbReference type="SUPFAM" id="SSF55729">
    <property type="entry name" value="Acyl-CoA N-acyltransferases (Nat)"/>
    <property type="match status" value="1"/>
</dbReference>
<evidence type="ECO:0000256" key="1">
    <source>
        <dbReference type="ARBA" id="ARBA00022679"/>
    </source>
</evidence>